<name>A0AAV2E0Z9_9ROSI</name>
<keyword evidence="1" id="KW-0175">Coiled coil</keyword>
<dbReference type="EMBL" id="OZ034816">
    <property type="protein sequence ID" value="CAL1379497.1"/>
    <property type="molecule type" value="Genomic_DNA"/>
</dbReference>
<sequence length="110" mass="13039">MEASGQQKEHLISKQRKEATKYREEIDRLIAEKEAIEIENADWQIREQTLENNRLNEEWNINHLMKFIRGVTGREYELSNEGEVASLRLAQMENPDPNLPTYLENLQQEL</sequence>
<feature type="coiled-coil region" evidence="1">
    <location>
        <begin position="12"/>
        <end position="58"/>
    </location>
</feature>
<accession>A0AAV2E0Z9</accession>
<evidence type="ECO:0000313" key="2">
    <source>
        <dbReference type="EMBL" id="CAL1379497.1"/>
    </source>
</evidence>
<reference evidence="2 3" key="1">
    <citation type="submission" date="2024-04" db="EMBL/GenBank/DDBJ databases">
        <authorList>
            <person name="Fracassetti M."/>
        </authorList>
    </citation>
    <scope>NUCLEOTIDE SEQUENCE [LARGE SCALE GENOMIC DNA]</scope>
</reference>
<organism evidence="2 3">
    <name type="scientific">Linum trigynum</name>
    <dbReference type="NCBI Taxonomy" id="586398"/>
    <lineage>
        <taxon>Eukaryota</taxon>
        <taxon>Viridiplantae</taxon>
        <taxon>Streptophyta</taxon>
        <taxon>Embryophyta</taxon>
        <taxon>Tracheophyta</taxon>
        <taxon>Spermatophyta</taxon>
        <taxon>Magnoliopsida</taxon>
        <taxon>eudicotyledons</taxon>
        <taxon>Gunneridae</taxon>
        <taxon>Pentapetalae</taxon>
        <taxon>rosids</taxon>
        <taxon>fabids</taxon>
        <taxon>Malpighiales</taxon>
        <taxon>Linaceae</taxon>
        <taxon>Linum</taxon>
    </lineage>
</organism>
<keyword evidence="3" id="KW-1185">Reference proteome</keyword>
<protein>
    <submittedName>
        <fullName evidence="2">Uncharacterized protein</fullName>
    </submittedName>
</protein>
<evidence type="ECO:0000313" key="3">
    <source>
        <dbReference type="Proteomes" id="UP001497516"/>
    </source>
</evidence>
<dbReference type="AlphaFoldDB" id="A0AAV2E0Z9"/>
<dbReference type="Proteomes" id="UP001497516">
    <property type="component" value="Chromosome 3"/>
</dbReference>
<gene>
    <name evidence="2" type="ORF">LTRI10_LOCUS21014</name>
</gene>
<evidence type="ECO:0000256" key="1">
    <source>
        <dbReference type="SAM" id="Coils"/>
    </source>
</evidence>
<proteinExistence type="predicted"/>